<evidence type="ECO:0000313" key="2">
    <source>
        <dbReference type="Proteomes" id="UP001595075"/>
    </source>
</evidence>
<organism evidence="1 2">
    <name type="scientific">Oculimacula yallundae</name>
    <dbReference type="NCBI Taxonomy" id="86028"/>
    <lineage>
        <taxon>Eukaryota</taxon>
        <taxon>Fungi</taxon>
        <taxon>Dikarya</taxon>
        <taxon>Ascomycota</taxon>
        <taxon>Pezizomycotina</taxon>
        <taxon>Leotiomycetes</taxon>
        <taxon>Helotiales</taxon>
        <taxon>Ploettnerulaceae</taxon>
        <taxon>Oculimacula</taxon>
    </lineage>
</organism>
<proteinExistence type="predicted"/>
<reference evidence="1 2" key="1">
    <citation type="journal article" date="2024" name="Commun. Biol.">
        <title>Comparative genomic analysis of thermophilic fungi reveals convergent evolutionary adaptations and gene losses.</title>
        <authorList>
            <person name="Steindorff A.S."/>
            <person name="Aguilar-Pontes M.V."/>
            <person name="Robinson A.J."/>
            <person name="Andreopoulos B."/>
            <person name="LaButti K."/>
            <person name="Kuo A."/>
            <person name="Mondo S."/>
            <person name="Riley R."/>
            <person name="Otillar R."/>
            <person name="Haridas S."/>
            <person name="Lipzen A."/>
            <person name="Grimwood J."/>
            <person name="Schmutz J."/>
            <person name="Clum A."/>
            <person name="Reid I.D."/>
            <person name="Moisan M.C."/>
            <person name="Butler G."/>
            <person name="Nguyen T.T.M."/>
            <person name="Dewar K."/>
            <person name="Conant G."/>
            <person name="Drula E."/>
            <person name="Henrissat B."/>
            <person name="Hansel C."/>
            <person name="Singer S."/>
            <person name="Hutchinson M.I."/>
            <person name="de Vries R.P."/>
            <person name="Natvig D.O."/>
            <person name="Powell A.J."/>
            <person name="Tsang A."/>
            <person name="Grigoriev I.V."/>
        </authorList>
    </citation>
    <scope>NUCLEOTIDE SEQUENCE [LARGE SCALE GENOMIC DNA]</scope>
    <source>
        <strain evidence="1 2">CBS 494.80</strain>
    </source>
</reference>
<dbReference type="Proteomes" id="UP001595075">
    <property type="component" value="Unassembled WGS sequence"/>
</dbReference>
<dbReference type="EMBL" id="JAZHXI010000003">
    <property type="protein sequence ID" value="KAL2073321.1"/>
    <property type="molecule type" value="Genomic_DNA"/>
</dbReference>
<keyword evidence="2" id="KW-1185">Reference proteome</keyword>
<evidence type="ECO:0000313" key="1">
    <source>
        <dbReference type="EMBL" id="KAL2073321.1"/>
    </source>
</evidence>
<accession>A0ABR4CVX2</accession>
<comment type="caution">
    <text evidence="1">The sequence shown here is derived from an EMBL/GenBank/DDBJ whole genome shotgun (WGS) entry which is preliminary data.</text>
</comment>
<protein>
    <submittedName>
        <fullName evidence="1">Uncharacterized protein</fullName>
    </submittedName>
</protein>
<name>A0ABR4CVX2_9HELO</name>
<sequence>MAPSILLGRHIKVGPWYSGFSPPLHGASEVIQKSQLVKSYATFGILILTANANPFSVSSLRVIILASSSH</sequence>
<gene>
    <name evidence="1" type="ORF">VTL71DRAFT_10645</name>
</gene>